<dbReference type="EMBL" id="BMGI01000003">
    <property type="protein sequence ID" value="GGD38554.1"/>
    <property type="molecule type" value="Genomic_DNA"/>
</dbReference>
<dbReference type="SUPFAM" id="SSF52402">
    <property type="entry name" value="Adenine nucleotide alpha hydrolases-like"/>
    <property type="match status" value="2"/>
</dbReference>
<dbReference type="InterPro" id="IPR006016">
    <property type="entry name" value="UspA"/>
</dbReference>
<dbReference type="Proteomes" id="UP000617355">
    <property type="component" value="Unassembled WGS sequence"/>
</dbReference>
<sequence length="288" mass="31224">MKTIMLATDFSERSDRALRRAALLARRSGAKMTLVHVVDDDQPRHIIENEKAGATSLLREMTATLRSHDGVDCDARVVLDAPFAGIVRAATEIAPDLLVIGPHRRQVLRDVFVGTTAERTIRSVSCPVLMVNALPAGRYRHVLQTTDLSDESRIAAQRFAALGLGEDARASMLFVFDAPAMRLGMSHSIPKDDQAHYLEGERTHALRELGRFMATLGAAVQADQVVRREDTAAANEILKAAEEMKADLIVAATHGRGGGARMFLGSVTEQVLRSATVDVLAIPPQTTA</sequence>
<proteinExistence type="inferred from homology"/>
<keyword evidence="3" id="KW-0067">ATP-binding</keyword>
<evidence type="ECO:0000256" key="1">
    <source>
        <dbReference type="ARBA" id="ARBA00008791"/>
    </source>
</evidence>
<feature type="domain" description="UspA" evidence="4">
    <location>
        <begin position="139"/>
        <end position="283"/>
    </location>
</feature>
<keyword evidence="6" id="KW-1185">Reference proteome</keyword>
<reference evidence="6" key="1">
    <citation type="journal article" date="2019" name="Int. J. Syst. Evol. Microbiol.">
        <title>The Global Catalogue of Microorganisms (GCM) 10K type strain sequencing project: providing services to taxonomists for standard genome sequencing and annotation.</title>
        <authorList>
            <consortium name="The Broad Institute Genomics Platform"/>
            <consortium name="The Broad Institute Genome Sequencing Center for Infectious Disease"/>
            <person name="Wu L."/>
            <person name="Ma J."/>
        </authorList>
    </citation>
    <scope>NUCLEOTIDE SEQUENCE [LARGE SCALE GENOMIC DNA]</scope>
    <source>
        <strain evidence="6">CGMCC 1.12922</strain>
    </source>
</reference>
<organism evidence="5 6">
    <name type="scientific">Sinisalibacter lacisalsi</name>
    <dbReference type="NCBI Taxonomy" id="1526570"/>
    <lineage>
        <taxon>Bacteria</taxon>
        <taxon>Pseudomonadati</taxon>
        <taxon>Pseudomonadota</taxon>
        <taxon>Alphaproteobacteria</taxon>
        <taxon>Rhodobacterales</taxon>
        <taxon>Roseobacteraceae</taxon>
        <taxon>Sinisalibacter</taxon>
    </lineage>
</organism>
<name>A0ABQ1QQL2_9RHOB</name>
<comment type="similarity">
    <text evidence="1">Belongs to the universal stress protein A family.</text>
</comment>
<evidence type="ECO:0000259" key="4">
    <source>
        <dbReference type="Pfam" id="PF00582"/>
    </source>
</evidence>
<comment type="caution">
    <text evidence="5">The sequence shown here is derived from an EMBL/GenBank/DDBJ whole genome shotgun (WGS) entry which is preliminary data.</text>
</comment>
<gene>
    <name evidence="5" type="ORF">GCM10011358_23000</name>
</gene>
<dbReference type="PANTHER" id="PTHR46268">
    <property type="entry name" value="STRESS RESPONSE PROTEIN NHAX"/>
    <property type="match status" value="1"/>
</dbReference>
<dbReference type="InterPro" id="IPR014729">
    <property type="entry name" value="Rossmann-like_a/b/a_fold"/>
</dbReference>
<dbReference type="PANTHER" id="PTHR46268:SF27">
    <property type="entry name" value="UNIVERSAL STRESS PROTEIN RV2623"/>
    <property type="match status" value="1"/>
</dbReference>
<dbReference type="Gene3D" id="3.40.50.620">
    <property type="entry name" value="HUPs"/>
    <property type="match status" value="2"/>
</dbReference>
<feature type="domain" description="UspA" evidence="4">
    <location>
        <begin position="1"/>
        <end position="131"/>
    </location>
</feature>
<dbReference type="InterPro" id="IPR006015">
    <property type="entry name" value="Universal_stress_UspA"/>
</dbReference>
<dbReference type="RefSeq" id="WP_188527791.1">
    <property type="nucleotide sequence ID" value="NZ_BMGI01000003.1"/>
</dbReference>
<evidence type="ECO:0000313" key="6">
    <source>
        <dbReference type="Proteomes" id="UP000617355"/>
    </source>
</evidence>
<protein>
    <recommendedName>
        <fullName evidence="4">UspA domain-containing protein</fullName>
    </recommendedName>
</protein>
<evidence type="ECO:0000256" key="2">
    <source>
        <dbReference type="ARBA" id="ARBA00022741"/>
    </source>
</evidence>
<dbReference type="PRINTS" id="PR01438">
    <property type="entry name" value="UNVRSLSTRESS"/>
</dbReference>
<keyword evidence="2" id="KW-0547">Nucleotide-binding</keyword>
<dbReference type="CDD" id="cd00293">
    <property type="entry name" value="USP-like"/>
    <property type="match status" value="2"/>
</dbReference>
<accession>A0ABQ1QQL2</accession>
<evidence type="ECO:0000313" key="5">
    <source>
        <dbReference type="EMBL" id="GGD38554.1"/>
    </source>
</evidence>
<evidence type="ECO:0000256" key="3">
    <source>
        <dbReference type="ARBA" id="ARBA00022840"/>
    </source>
</evidence>
<dbReference type="Pfam" id="PF00582">
    <property type="entry name" value="Usp"/>
    <property type="match status" value="2"/>
</dbReference>